<evidence type="ECO:0000313" key="2">
    <source>
        <dbReference type="EMBL" id="MBB5294635.1"/>
    </source>
</evidence>
<reference evidence="2 5" key="2">
    <citation type="submission" date="2020-08" db="EMBL/GenBank/DDBJ databases">
        <title>Genomic Encyclopedia of Type Strains, Phase IV (KMG-IV): sequencing the most valuable type-strain genomes for metagenomic binning, comparative biology and taxonomic classification.</title>
        <authorList>
            <person name="Goeker M."/>
        </authorList>
    </citation>
    <scope>NUCLEOTIDE SEQUENCE [LARGE SCALE GENOMIC DNA]</scope>
    <source>
        <strain evidence="2 5">DSM 105434</strain>
    </source>
</reference>
<feature type="compositionally biased region" description="Low complexity" evidence="1">
    <location>
        <begin position="69"/>
        <end position="84"/>
    </location>
</feature>
<dbReference type="EMBL" id="VBRC01000003">
    <property type="protein sequence ID" value="TLK30053.1"/>
    <property type="molecule type" value="Genomic_DNA"/>
</dbReference>
<sequence length="91" mass="9745">MTSDDDRPTDRKAAENAQGGLPPDAGNQMWDRSEWTGESESGMTNTPDVTDSPRRPTDRVDRGIPKPPGETNDGTSTGTTFGTTAMDDKGM</sequence>
<dbReference type="Proteomes" id="UP000536909">
    <property type="component" value="Unassembled WGS sequence"/>
</dbReference>
<organism evidence="3 4">
    <name type="scientific">Deinococcus metallilatus</name>
    <dbReference type="NCBI Taxonomy" id="1211322"/>
    <lineage>
        <taxon>Bacteria</taxon>
        <taxon>Thermotogati</taxon>
        <taxon>Deinococcota</taxon>
        <taxon>Deinococci</taxon>
        <taxon>Deinococcales</taxon>
        <taxon>Deinococcaceae</taxon>
        <taxon>Deinococcus</taxon>
    </lineage>
</organism>
<evidence type="ECO:0000256" key="1">
    <source>
        <dbReference type="SAM" id="MobiDB-lite"/>
    </source>
</evidence>
<feature type="compositionally biased region" description="Polar residues" evidence="1">
    <location>
        <begin position="36"/>
        <end position="49"/>
    </location>
</feature>
<keyword evidence="5" id="KW-1185">Reference proteome</keyword>
<dbReference type="EMBL" id="JACHFV010000004">
    <property type="protein sequence ID" value="MBB5294635.1"/>
    <property type="molecule type" value="Genomic_DNA"/>
</dbReference>
<evidence type="ECO:0000313" key="5">
    <source>
        <dbReference type="Proteomes" id="UP000536909"/>
    </source>
</evidence>
<evidence type="ECO:0000313" key="3">
    <source>
        <dbReference type="EMBL" id="TLK30053.1"/>
    </source>
</evidence>
<dbReference type="AlphaFoldDB" id="A0AAJ5K0U5"/>
<dbReference type="RefSeq" id="WP_129117855.1">
    <property type="nucleotide sequence ID" value="NZ_BSUI01000013.1"/>
</dbReference>
<feature type="compositionally biased region" description="Basic and acidic residues" evidence="1">
    <location>
        <begin position="1"/>
        <end position="14"/>
    </location>
</feature>
<accession>A0AAJ5K0U5</accession>
<dbReference type="Proteomes" id="UP000308000">
    <property type="component" value="Unassembled WGS sequence"/>
</dbReference>
<comment type="caution">
    <text evidence="3">The sequence shown here is derived from an EMBL/GenBank/DDBJ whole genome shotgun (WGS) entry which is preliminary data.</text>
</comment>
<feature type="region of interest" description="Disordered" evidence="1">
    <location>
        <begin position="1"/>
        <end position="91"/>
    </location>
</feature>
<feature type="compositionally biased region" description="Basic and acidic residues" evidence="1">
    <location>
        <begin position="51"/>
        <end position="64"/>
    </location>
</feature>
<protein>
    <submittedName>
        <fullName evidence="3">Uncharacterized protein</fullName>
    </submittedName>
</protein>
<gene>
    <name evidence="3" type="ORF">FCS05_05845</name>
    <name evidence="2" type="ORF">HNQ10_001449</name>
</gene>
<evidence type="ECO:0000313" key="4">
    <source>
        <dbReference type="Proteomes" id="UP000308000"/>
    </source>
</evidence>
<name>A0AAJ5K0U5_9DEIO</name>
<proteinExistence type="predicted"/>
<reference evidence="3 4" key="1">
    <citation type="submission" date="2019-04" db="EMBL/GenBank/DDBJ databases">
        <title>Deinococcus metalilatus MA1002 mutant No.5.</title>
        <authorList>
            <person name="Park W."/>
            <person name="Park C."/>
        </authorList>
    </citation>
    <scope>NUCLEOTIDE SEQUENCE [LARGE SCALE GENOMIC DNA]</scope>
    <source>
        <strain evidence="3 4">MA1002-m5</strain>
    </source>
</reference>